<dbReference type="SUPFAM" id="SSF49785">
    <property type="entry name" value="Galactose-binding domain-like"/>
    <property type="match status" value="1"/>
</dbReference>
<dbReference type="Gene3D" id="2.60.120.260">
    <property type="entry name" value="Galactose-binding domain-like"/>
    <property type="match status" value="1"/>
</dbReference>
<comment type="caution">
    <text evidence="1">The sequence shown here is derived from an EMBL/GenBank/DDBJ whole genome shotgun (WGS) entry which is preliminary data.</text>
</comment>
<proteinExistence type="predicted"/>
<dbReference type="PROSITE" id="PS51257">
    <property type="entry name" value="PROKAR_LIPOPROTEIN"/>
    <property type="match status" value="1"/>
</dbReference>
<accession>A0ABS1HF25</accession>
<evidence type="ECO:0000313" key="2">
    <source>
        <dbReference type="Proteomes" id="UP000605676"/>
    </source>
</evidence>
<dbReference type="Proteomes" id="UP000605676">
    <property type="component" value="Unassembled WGS sequence"/>
</dbReference>
<dbReference type="EMBL" id="JAENRR010000002">
    <property type="protein sequence ID" value="MBK3515893.1"/>
    <property type="molecule type" value="Genomic_DNA"/>
</dbReference>
<dbReference type="RefSeq" id="WP_200463125.1">
    <property type="nucleotide sequence ID" value="NZ_JAENRR010000002.1"/>
</dbReference>
<dbReference type="InterPro" id="IPR008979">
    <property type="entry name" value="Galactose-bd-like_sf"/>
</dbReference>
<organism evidence="1 2">
    <name type="scientific">Carboxylicivirga marina</name>
    <dbReference type="NCBI Taxonomy" id="2800988"/>
    <lineage>
        <taxon>Bacteria</taxon>
        <taxon>Pseudomonadati</taxon>
        <taxon>Bacteroidota</taxon>
        <taxon>Bacteroidia</taxon>
        <taxon>Marinilabiliales</taxon>
        <taxon>Marinilabiliaceae</taxon>
        <taxon>Carboxylicivirga</taxon>
    </lineage>
</organism>
<reference evidence="1 2" key="1">
    <citation type="submission" date="2021-01" db="EMBL/GenBank/DDBJ databases">
        <title>Carboxyliciviraga sp.nov., isolated from coastal sediments.</title>
        <authorList>
            <person name="Lu D."/>
            <person name="Zhang T."/>
        </authorList>
    </citation>
    <scope>NUCLEOTIDE SEQUENCE [LARGE SCALE GENOMIC DNA]</scope>
    <source>
        <strain evidence="1 2">N1Y132</strain>
    </source>
</reference>
<evidence type="ECO:0008006" key="3">
    <source>
        <dbReference type="Google" id="ProtNLM"/>
    </source>
</evidence>
<name>A0ABS1HF25_9BACT</name>
<keyword evidence="2" id="KW-1185">Reference proteome</keyword>
<gene>
    <name evidence="1" type="ORF">JIV24_00975</name>
</gene>
<sequence length="281" mass="32344">MRLLYLICIIPLLLACEGARFDLIYDSAKPDCLLKKVKADEPYKSRLRRIEIPSRYHILEIRQGITKDKIIGNFERHPLFEEKGFKGLPYIYVFSAEGCEVYLERKARGPYWHVVDEARIKELYNKKVAQLGNEDTNEPHKIPGKIEVENYSDMSGIGPIQVRDTDAGMESRPVVMMLRNSDWAEYMIKYDDVSSSYNTLELKLNIRSLEHGALNILLDGKEVEQIDISAKTNKKPWMDVSANIPVTSITDSIHTIRVEFKSTKKYSICRIKHLAFEGSTI</sequence>
<evidence type="ECO:0000313" key="1">
    <source>
        <dbReference type="EMBL" id="MBK3515893.1"/>
    </source>
</evidence>
<protein>
    <recommendedName>
        <fullName evidence="3">CBM6 domain-containing protein</fullName>
    </recommendedName>
</protein>